<keyword evidence="12" id="KW-0436">Ligase</keyword>
<dbReference type="InterPro" id="IPR029033">
    <property type="entry name" value="His_PPase_superfam"/>
</dbReference>
<dbReference type="Pfam" id="PF03186">
    <property type="entry name" value="CobD_Cbib"/>
    <property type="match status" value="1"/>
</dbReference>
<comment type="caution">
    <text evidence="9">Lacks conserved residue(s) required for the propagation of feature annotation.</text>
</comment>
<reference evidence="12 13" key="1">
    <citation type="submission" date="2013-01" db="EMBL/GenBank/DDBJ databases">
        <authorList>
            <person name="Harkins D.M."/>
            <person name="Durkin A.S."/>
            <person name="Brinkac L.M."/>
            <person name="Haft D.H."/>
            <person name="Selengut J.D."/>
            <person name="Sanka R."/>
            <person name="DePew J."/>
            <person name="Purushe J."/>
            <person name="Picardeau M."/>
            <person name="Werts C."/>
            <person name="Goarant C."/>
            <person name="Vinetz J.M."/>
            <person name="Sutton G.G."/>
            <person name="Nierman W.C."/>
            <person name="Fouts D.E."/>
        </authorList>
    </citation>
    <scope>NUCLEOTIDE SEQUENCE [LARGE SCALE GENOMIC DNA]</scope>
    <source>
        <strain evidence="12 13">Verdun HP</strain>
    </source>
</reference>
<sequence length="528" mass="60004">MPWGIAISILVDLILGDPKDLPHPVRAIGKLARALEKFFRNNCSSEEIAGILTSCLVYLISFIIPFLSVQFANQLHWILGELLSIMIIYTTIAIRDMIDHSKEVYDALVQTNLPLARKKVSKIVARDTENLSESEIIRACVESTAENLVDGITTPLFYAVFGGPAWAMLYRSINTLDSLFGYKNKKYLRFGSFPARIDDLANYLPARITSYILVLSSLFLGYNFKNSLYILQRDGKKHPSPNSGLTEAAVAGALEIQLGGVNLYSGVQNIKPKLGDPKKEFQIEQILQTNKLILLSSILTFIFYILIYSGAAYFCKNEVKELKEIFKKSNVIYVFRHGETDWNREGRLQGHLEISINKQGKLQSKSLALILKRLGIEVLLSSDLKRAQETSQIISDELNLNPIFNPGFREVFLGDGQGKLINEVDFYFGKNFWKKWNNHDPLYDTLRFPNGESKQETDIRVHLSLIHMINLFSNQIIALCTHGFVMKRMLKTYKSKIKNISNIQNVECIQFNFQEIKTAMIHSSLKET</sequence>
<evidence type="ECO:0000256" key="10">
    <source>
        <dbReference type="PIRSR" id="PIRSR613078-1"/>
    </source>
</evidence>
<dbReference type="Pfam" id="PF00300">
    <property type="entry name" value="His_Phos_1"/>
    <property type="match status" value="1"/>
</dbReference>
<keyword evidence="6 9" id="KW-0812">Transmembrane</keyword>
<keyword evidence="8 9" id="KW-0472">Membrane</keyword>
<evidence type="ECO:0000256" key="1">
    <source>
        <dbReference type="ARBA" id="ARBA00004651"/>
    </source>
</evidence>
<comment type="function">
    <text evidence="9">Converts cobyric acid to cobinamide by the addition of aminopropanol on the F carboxylic group.</text>
</comment>
<feature type="binding site" evidence="11">
    <location>
        <position position="386"/>
    </location>
    <ligand>
        <name>substrate</name>
    </ligand>
</feature>
<dbReference type="InterPro" id="IPR001345">
    <property type="entry name" value="PG/BPGM_mutase_AS"/>
</dbReference>
<gene>
    <name evidence="9 12" type="primary">cobD</name>
    <name evidence="12" type="ORF">LEP1GSC116_1988</name>
</gene>
<dbReference type="CDD" id="cd07067">
    <property type="entry name" value="HP_PGM_like"/>
    <property type="match status" value="1"/>
</dbReference>
<comment type="pathway">
    <text evidence="2 9">Cofactor biosynthesis; adenosylcobalamin biosynthesis.</text>
</comment>
<dbReference type="SUPFAM" id="SSF53254">
    <property type="entry name" value="Phosphoglycerate mutase-like"/>
    <property type="match status" value="1"/>
</dbReference>
<comment type="similarity">
    <text evidence="3 9">Belongs to the CobD/CbiB family.</text>
</comment>
<evidence type="ECO:0000256" key="7">
    <source>
        <dbReference type="ARBA" id="ARBA00022989"/>
    </source>
</evidence>
<accession>M6R4A0</accession>
<comment type="caution">
    <text evidence="12">The sequence shown here is derived from an EMBL/GenBank/DDBJ whole genome shotgun (WGS) entry which is preliminary data.</text>
</comment>
<feature type="active site" description="Tele-phosphohistidine intermediate" evidence="10">
    <location>
        <position position="337"/>
    </location>
</feature>
<evidence type="ECO:0000256" key="4">
    <source>
        <dbReference type="ARBA" id="ARBA00022475"/>
    </source>
</evidence>
<name>M6R4A0_LEPIR</name>
<dbReference type="HAMAP" id="MF_00024">
    <property type="entry name" value="CobD_CbiB"/>
    <property type="match status" value="1"/>
</dbReference>
<dbReference type="InterPro" id="IPR004485">
    <property type="entry name" value="Cobalamin_biosynth_CobD/CbiB"/>
</dbReference>
<evidence type="ECO:0000256" key="3">
    <source>
        <dbReference type="ARBA" id="ARBA00006263"/>
    </source>
</evidence>
<evidence type="ECO:0000256" key="5">
    <source>
        <dbReference type="ARBA" id="ARBA00022573"/>
    </source>
</evidence>
<dbReference type="Proteomes" id="UP000012092">
    <property type="component" value="Unassembled WGS sequence"/>
</dbReference>
<dbReference type="SMART" id="SM00855">
    <property type="entry name" value="PGAM"/>
    <property type="match status" value="1"/>
</dbReference>
<dbReference type="NCBIfam" id="TIGR00380">
    <property type="entry name" value="cobal_cbiB"/>
    <property type="match status" value="1"/>
</dbReference>
<keyword evidence="7 9" id="KW-1133">Transmembrane helix</keyword>
<evidence type="ECO:0000256" key="9">
    <source>
        <dbReference type="HAMAP-Rule" id="MF_00024"/>
    </source>
</evidence>
<dbReference type="GO" id="GO:0016874">
    <property type="term" value="F:ligase activity"/>
    <property type="evidence" value="ECO:0007669"/>
    <property type="project" value="UniProtKB-KW"/>
</dbReference>
<dbReference type="GO" id="GO:0005886">
    <property type="term" value="C:plasma membrane"/>
    <property type="evidence" value="ECO:0007669"/>
    <property type="project" value="UniProtKB-SubCell"/>
</dbReference>
<dbReference type="PANTHER" id="PTHR34308">
    <property type="entry name" value="COBALAMIN BIOSYNTHESIS PROTEIN CBIB"/>
    <property type="match status" value="1"/>
</dbReference>
<feature type="transmembrane region" description="Helical" evidence="9">
    <location>
        <begin position="75"/>
        <end position="94"/>
    </location>
</feature>
<dbReference type="GO" id="GO:0015420">
    <property type="term" value="F:ABC-type vitamin B12 transporter activity"/>
    <property type="evidence" value="ECO:0007669"/>
    <property type="project" value="UniProtKB-UniRule"/>
</dbReference>
<keyword evidence="4 9" id="KW-1003">Cell membrane</keyword>
<feature type="transmembrane region" description="Helical" evidence="9">
    <location>
        <begin position="292"/>
        <end position="314"/>
    </location>
</feature>
<dbReference type="PROSITE" id="PS00175">
    <property type="entry name" value="PG_MUTASE"/>
    <property type="match status" value="1"/>
</dbReference>
<proteinExistence type="inferred from homology"/>
<feature type="active site" description="Proton donor/acceptor" evidence="10">
    <location>
        <position position="410"/>
    </location>
</feature>
<dbReference type="InterPro" id="IPR013078">
    <property type="entry name" value="His_Pase_superF_clade-1"/>
</dbReference>
<dbReference type="Gene3D" id="3.40.50.1240">
    <property type="entry name" value="Phosphoglycerate mutase-like"/>
    <property type="match status" value="1"/>
</dbReference>
<dbReference type="GO" id="GO:0009236">
    <property type="term" value="P:cobalamin biosynthetic process"/>
    <property type="evidence" value="ECO:0007669"/>
    <property type="project" value="UniProtKB-UniRule"/>
</dbReference>
<dbReference type="AlphaFoldDB" id="M6R4A0"/>
<dbReference type="PANTHER" id="PTHR34308:SF1">
    <property type="entry name" value="COBALAMIN BIOSYNTHESIS PROTEIN CBIB"/>
    <property type="match status" value="1"/>
</dbReference>
<dbReference type="UniPathway" id="UPA00148"/>
<evidence type="ECO:0000313" key="12">
    <source>
        <dbReference type="EMBL" id="EMO02952.1"/>
    </source>
</evidence>
<evidence type="ECO:0000256" key="11">
    <source>
        <dbReference type="PIRSR" id="PIRSR613078-2"/>
    </source>
</evidence>
<evidence type="ECO:0000256" key="6">
    <source>
        <dbReference type="ARBA" id="ARBA00022692"/>
    </source>
</evidence>
<dbReference type="GO" id="GO:0048472">
    <property type="term" value="F:threonine-phosphate decarboxylase activity"/>
    <property type="evidence" value="ECO:0007669"/>
    <property type="project" value="InterPro"/>
</dbReference>
<feature type="transmembrane region" description="Helical" evidence="9">
    <location>
        <begin position="48"/>
        <end position="69"/>
    </location>
</feature>
<dbReference type="EMBL" id="AHNZ02000937">
    <property type="protein sequence ID" value="EMO02952.1"/>
    <property type="molecule type" value="Genomic_DNA"/>
</dbReference>
<comment type="subcellular location">
    <subcellularLocation>
        <location evidence="1 9">Cell membrane</location>
        <topology evidence="1 9">Multi-pass membrane protein</topology>
    </subcellularLocation>
</comment>
<keyword evidence="5 9" id="KW-0169">Cobalamin biosynthesis</keyword>
<feature type="binding site" evidence="11">
    <location>
        <begin position="336"/>
        <end position="343"/>
    </location>
    <ligand>
        <name>substrate</name>
    </ligand>
</feature>
<evidence type="ECO:0000256" key="8">
    <source>
        <dbReference type="ARBA" id="ARBA00023136"/>
    </source>
</evidence>
<organism evidence="12 13">
    <name type="scientific">Leptospira interrogans serovar Icterohaemorrhagiae str. Verdun HP</name>
    <dbReference type="NCBI Taxonomy" id="1049910"/>
    <lineage>
        <taxon>Bacteria</taxon>
        <taxon>Pseudomonadati</taxon>
        <taxon>Spirochaetota</taxon>
        <taxon>Spirochaetia</taxon>
        <taxon>Leptospirales</taxon>
        <taxon>Leptospiraceae</taxon>
        <taxon>Leptospira</taxon>
    </lineage>
</organism>
<evidence type="ECO:0000256" key="2">
    <source>
        <dbReference type="ARBA" id="ARBA00004953"/>
    </source>
</evidence>
<protein>
    <recommendedName>
        <fullName evidence="9">Cobalamin biosynthesis protein CobD</fullName>
    </recommendedName>
</protein>
<evidence type="ECO:0000313" key="13">
    <source>
        <dbReference type="Proteomes" id="UP000012092"/>
    </source>
</evidence>